<dbReference type="EMBL" id="JAPPUY010000002">
    <property type="protein sequence ID" value="MCY4745265.1"/>
    <property type="molecule type" value="Genomic_DNA"/>
</dbReference>
<protein>
    <submittedName>
        <fullName evidence="1">AAA family ATPase</fullName>
    </submittedName>
</protein>
<gene>
    <name evidence="1" type="ORF">NYO99_09805</name>
</gene>
<accession>A0ACC6CAF2</accession>
<dbReference type="Proteomes" id="UP001076464">
    <property type="component" value="Unassembled WGS sequence"/>
</dbReference>
<reference evidence="1" key="1">
    <citation type="submission" date="2022-08" db="EMBL/GenBank/DDBJ databases">
        <title>Genome sequencing of Pelomonas sp. UHG3.</title>
        <authorList>
            <person name="So Y."/>
        </authorList>
    </citation>
    <scope>NUCLEOTIDE SEQUENCE</scope>
    <source>
        <strain evidence="1">UHG3</strain>
    </source>
</reference>
<sequence length="783" mass="87672">MLTRIHRLRNFRIFREFSWPAGLHDFGRYNVIYGWNGSGKTTLSTLLKNLQQRQALAEGTAEYFFGDHRVMGDAANDPTVPKVRVFNREYVGRAVFETGAGQFPPVYYFGEDSAEKQRLITELATQRDQHRAEQARQGQLLKVATEARETFATETAKDIRTQLMAAGGAYNNFNAGPFKAEMQRLVDSEQAETRLSDDERTALVRMKDSRPLPSLEQVTVRFPDLMVLRAKTEALLKKTVVSAVVQSLADDQSVASWVGQGLGLHRGDHATANCRFCDQPLPSHRLAQLEAHFNDEFDQQQRAIDALLLEIDGASKFNSAFTSPPHEALYEALQPAYQTALKALRTQASSLVGALSALKSALERKREQPFKSMELDSLLKQVVDGGGSSLGRIILGFLAVAVEGMTVTASFEGAKSLAALNEQIEQHNRMTASHDAEVKSARDRLALDGMVGALNQWREKCAAVSQATEAQDAARVAANRLDEQIMDIERQVRQHIVPAEELTRDVAAYLGREELQFVPEQNGYTVMRGGHPAKNLSDGERTAVAFLYFLKSLQGTDFDLADGIVVIDDPVSSLDANSLFSAFGFLKARTVNAKQLFILTHNFSFFRQVRDWFDALNEAAKRVRPKPEPPARFFMLHATIHEGQRAARLGPMDSFLTKFESEYHYLFKRIFEASRLEQGQGLEQHYGLPNIARRMLESYLAYRVPGRSGDLRGKLSEVGGDDAAKARVLRFLHTYSHGDVVAQPDHDPTILLETPAVLRDLLELLRADDQRHYDQMMELALRD</sequence>
<keyword evidence="2" id="KW-1185">Reference proteome</keyword>
<evidence type="ECO:0000313" key="1">
    <source>
        <dbReference type="EMBL" id="MCY4745265.1"/>
    </source>
</evidence>
<organism evidence="1 2">
    <name type="scientific">Roseateles hydrophilus</name>
    <dbReference type="NCBI Taxonomy" id="2975054"/>
    <lineage>
        <taxon>Bacteria</taxon>
        <taxon>Pseudomonadati</taxon>
        <taxon>Pseudomonadota</taxon>
        <taxon>Betaproteobacteria</taxon>
        <taxon>Burkholderiales</taxon>
        <taxon>Sphaerotilaceae</taxon>
        <taxon>Roseateles</taxon>
    </lineage>
</organism>
<name>A0ACC6CAF2_9BURK</name>
<proteinExistence type="predicted"/>
<comment type="caution">
    <text evidence="1">The sequence shown here is derived from an EMBL/GenBank/DDBJ whole genome shotgun (WGS) entry which is preliminary data.</text>
</comment>
<evidence type="ECO:0000313" key="2">
    <source>
        <dbReference type="Proteomes" id="UP001076464"/>
    </source>
</evidence>